<evidence type="ECO:0000313" key="1">
    <source>
        <dbReference type="EMBL" id="JAE36220.1"/>
    </source>
</evidence>
<sequence>MGKYHAVHFEFSILRMTVYLESGLPMYVLAF</sequence>
<name>A0A0A9HGE5_ARUDO</name>
<dbReference type="EMBL" id="GBRH01161676">
    <property type="protein sequence ID" value="JAE36220.1"/>
    <property type="molecule type" value="Transcribed_RNA"/>
</dbReference>
<protein>
    <submittedName>
        <fullName evidence="1">Uncharacterized protein</fullName>
    </submittedName>
</protein>
<proteinExistence type="predicted"/>
<reference evidence="1" key="1">
    <citation type="submission" date="2014-09" db="EMBL/GenBank/DDBJ databases">
        <authorList>
            <person name="Magalhaes I.L.F."/>
            <person name="Oliveira U."/>
            <person name="Santos F.R."/>
            <person name="Vidigal T.H.D.A."/>
            <person name="Brescovit A.D."/>
            <person name="Santos A.J."/>
        </authorList>
    </citation>
    <scope>NUCLEOTIDE SEQUENCE</scope>
    <source>
        <tissue evidence="1">Shoot tissue taken approximately 20 cm above the soil surface</tissue>
    </source>
</reference>
<accession>A0A0A9HGE5</accession>
<organism evidence="1">
    <name type="scientific">Arundo donax</name>
    <name type="common">Giant reed</name>
    <name type="synonym">Donax arundinaceus</name>
    <dbReference type="NCBI Taxonomy" id="35708"/>
    <lineage>
        <taxon>Eukaryota</taxon>
        <taxon>Viridiplantae</taxon>
        <taxon>Streptophyta</taxon>
        <taxon>Embryophyta</taxon>
        <taxon>Tracheophyta</taxon>
        <taxon>Spermatophyta</taxon>
        <taxon>Magnoliopsida</taxon>
        <taxon>Liliopsida</taxon>
        <taxon>Poales</taxon>
        <taxon>Poaceae</taxon>
        <taxon>PACMAD clade</taxon>
        <taxon>Arundinoideae</taxon>
        <taxon>Arundineae</taxon>
        <taxon>Arundo</taxon>
    </lineage>
</organism>
<dbReference type="AlphaFoldDB" id="A0A0A9HGE5"/>
<reference evidence="1" key="2">
    <citation type="journal article" date="2015" name="Data Brief">
        <title>Shoot transcriptome of the giant reed, Arundo donax.</title>
        <authorList>
            <person name="Barrero R.A."/>
            <person name="Guerrero F.D."/>
            <person name="Moolhuijzen P."/>
            <person name="Goolsby J.A."/>
            <person name="Tidwell J."/>
            <person name="Bellgard S.E."/>
            <person name="Bellgard M.I."/>
        </authorList>
    </citation>
    <scope>NUCLEOTIDE SEQUENCE</scope>
    <source>
        <tissue evidence="1">Shoot tissue taken approximately 20 cm above the soil surface</tissue>
    </source>
</reference>